<accession>A0A840AM07</accession>
<organism evidence="6 7">
    <name type="scientific">Kaistia hirudinis</name>
    <dbReference type="NCBI Taxonomy" id="1293440"/>
    <lineage>
        <taxon>Bacteria</taxon>
        <taxon>Pseudomonadati</taxon>
        <taxon>Pseudomonadota</taxon>
        <taxon>Alphaproteobacteria</taxon>
        <taxon>Hyphomicrobiales</taxon>
        <taxon>Kaistiaceae</taxon>
        <taxon>Kaistia</taxon>
    </lineage>
</organism>
<keyword evidence="1" id="KW-0805">Transcription regulation</keyword>
<dbReference type="GO" id="GO:0003677">
    <property type="term" value="F:DNA binding"/>
    <property type="evidence" value="ECO:0007669"/>
    <property type="project" value="UniProtKB-KW"/>
</dbReference>
<keyword evidence="7" id="KW-1185">Reference proteome</keyword>
<sequence length="226" mass="25475">MRALKRATLAEQAYEELRSQIVSGRLRAGERLLAEELADRLAISQTPVKEAIAQLERDGLVEGFSRRASVVRHFTPQDIVEIFEARTLAELHCLESGFAAGRVTPAFARRLRAIFEAHIREVEKQEEDALADAVRLDREFHETLVELGANATIADWHRVVLRQTQTVRNFTLRSYTLERTKTEHAAIVEAIERGDREASVEALRAHLTASRDAMLSRAPEDLPVMG</sequence>
<dbReference type="InterPro" id="IPR036388">
    <property type="entry name" value="WH-like_DNA-bd_sf"/>
</dbReference>
<dbReference type="AlphaFoldDB" id="A0A840AM07"/>
<dbReference type="SMART" id="SM00895">
    <property type="entry name" value="FCD"/>
    <property type="match status" value="1"/>
</dbReference>
<evidence type="ECO:0000256" key="3">
    <source>
        <dbReference type="ARBA" id="ARBA00023163"/>
    </source>
</evidence>
<dbReference type="RefSeq" id="WP_183398042.1">
    <property type="nucleotide sequence ID" value="NZ_JACIDS010000002.1"/>
</dbReference>
<protein>
    <submittedName>
        <fullName evidence="6">DNA-binding GntR family transcriptional regulator</fullName>
    </submittedName>
</protein>
<dbReference type="PANTHER" id="PTHR43537">
    <property type="entry name" value="TRANSCRIPTIONAL REGULATOR, GNTR FAMILY"/>
    <property type="match status" value="1"/>
</dbReference>
<feature type="coiled-coil region" evidence="4">
    <location>
        <begin position="108"/>
        <end position="139"/>
    </location>
</feature>
<evidence type="ECO:0000256" key="1">
    <source>
        <dbReference type="ARBA" id="ARBA00023015"/>
    </source>
</evidence>
<dbReference type="PROSITE" id="PS50949">
    <property type="entry name" value="HTH_GNTR"/>
    <property type="match status" value="1"/>
</dbReference>
<dbReference type="SUPFAM" id="SSF48008">
    <property type="entry name" value="GntR ligand-binding domain-like"/>
    <property type="match status" value="1"/>
</dbReference>
<gene>
    <name evidence="6" type="ORF">GGR25_001417</name>
</gene>
<dbReference type="PANTHER" id="PTHR43537:SF24">
    <property type="entry name" value="GLUCONATE OPERON TRANSCRIPTIONAL REPRESSOR"/>
    <property type="match status" value="1"/>
</dbReference>
<dbReference type="Gene3D" id="1.10.10.10">
    <property type="entry name" value="Winged helix-like DNA-binding domain superfamily/Winged helix DNA-binding domain"/>
    <property type="match status" value="1"/>
</dbReference>
<dbReference type="Gene3D" id="1.20.120.530">
    <property type="entry name" value="GntR ligand-binding domain-like"/>
    <property type="match status" value="1"/>
</dbReference>
<dbReference type="CDD" id="cd07377">
    <property type="entry name" value="WHTH_GntR"/>
    <property type="match status" value="1"/>
</dbReference>
<keyword evidence="4" id="KW-0175">Coiled coil</keyword>
<evidence type="ECO:0000256" key="2">
    <source>
        <dbReference type="ARBA" id="ARBA00023125"/>
    </source>
</evidence>
<reference evidence="6 7" key="1">
    <citation type="submission" date="2020-08" db="EMBL/GenBank/DDBJ databases">
        <title>Genomic Encyclopedia of Type Strains, Phase IV (KMG-IV): sequencing the most valuable type-strain genomes for metagenomic binning, comparative biology and taxonomic classification.</title>
        <authorList>
            <person name="Goeker M."/>
        </authorList>
    </citation>
    <scope>NUCLEOTIDE SEQUENCE [LARGE SCALE GENOMIC DNA]</scope>
    <source>
        <strain evidence="6 7">DSM 25966</strain>
    </source>
</reference>
<dbReference type="GO" id="GO:0003700">
    <property type="term" value="F:DNA-binding transcription factor activity"/>
    <property type="evidence" value="ECO:0007669"/>
    <property type="project" value="InterPro"/>
</dbReference>
<evidence type="ECO:0000259" key="5">
    <source>
        <dbReference type="PROSITE" id="PS50949"/>
    </source>
</evidence>
<dbReference type="Proteomes" id="UP000553963">
    <property type="component" value="Unassembled WGS sequence"/>
</dbReference>
<dbReference type="InterPro" id="IPR011711">
    <property type="entry name" value="GntR_C"/>
</dbReference>
<comment type="caution">
    <text evidence="6">The sequence shown here is derived from an EMBL/GenBank/DDBJ whole genome shotgun (WGS) entry which is preliminary data.</text>
</comment>
<evidence type="ECO:0000313" key="7">
    <source>
        <dbReference type="Proteomes" id="UP000553963"/>
    </source>
</evidence>
<evidence type="ECO:0000256" key="4">
    <source>
        <dbReference type="SAM" id="Coils"/>
    </source>
</evidence>
<dbReference type="Pfam" id="PF00392">
    <property type="entry name" value="GntR"/>
    <property type="match status" value="1"/>
</dbReference>
<evidence type="ECO:0000313" key="6">
    <source>
        <dbReference type="EMBL" id="MBB3930378.1"/>
    </source>
</evidence>
<proteinExistence type="predicted"/>
<keyword evidence="3" id="KW-0804">Transcription</keyword>
<dbReference type="Pfam" id="PF07729">
    <property type="entry name" value="FCD"/>
    <property type="match status" value="1"/>
</dbReference>
<dbReference type="EMBL" id="JACIDS010000002">
    <property type="protein sequence ID" value="MBB3930378.1"/>
    <property type="molecule type" value="Genomic_DNA"/>
</dbReference>
<keyword evidence="2 6" id="KW-0238">DNA-binding</keyword>
<feature type="domain" description="HTH gntR-type" evidence="5">
    <location>
        <begin position="7"/>
        <end position="74"/>
    </location>
</feature>
<dbReference type="InterPro" id="IPR000524">
    <property type="entry name" value="Tscrpt_reg_HTH_GntR"/>
</dbReference>
<dbReference type="InterPro" id="IPR008920">
    <property type="entry name" value="TF_FadR/GntR_C"/>
</dbReference>
<dbReference type="SMART" id="SM00345">
    <property type="entry name" value="HTH_GNTR"/>
    <property type="match status" value="1"/>
</dbReference>
<name>A0A840AM07_9HYPH</name>
<dbReference type="InterPro" id="IPR036390">
    <property type="entry name" value="WH_DNA-bd_sf"/>
</dbReference>
<dbReference type="SUPFAM" id="SSF46785">
    <property type="entry name" value="Winged helix' DNA-binding domain"/>
    <property type="match status" value="1"/>
</dbReference>